<dbReference type="AlphaFoldDB" id="A0A158CYB5"/>
<proteinExistence type="inferred from homology"/>
<organism evidence="3 4">
    <name type="scientific">Caballeronia glebae</name>
    <dbReference type="NCBI Taxonomy" id="1777143"/>
    <lineage>
        <taxon>Bacteria</taxon>
        <taxon>Pseudomonadati</taxon>
        <taxon>Pseudomonadota</taxon>
        <taxon>Betaproteobacteria</taxon>
        <taxon>Burkholderiales</taxon>
        <taxon>Burkholderiaceae</taxon>
        <taxon>Caballeronia</taxon>
    </lineage>
</organism>
<dbReference type="Proteomes" id="UP000054596">
    <property type="component" value="Unassembled WGS sequence"/>
</dbReference>
<dbReference type="SUPFAM" id="SSF53850">
    <property type="entry name" value="Periplasmic binding protein-like II"/>
    <property type="match status" value="1"/>
</dbReference>
<dbReference type="STRING" id="1777143.AWB82_05999"/>
<dbReference type="Gene3D" id="3.40.190.10">
    <property type="entry name" value="Periplasmic binding protein-like II"/>
    <property type="match status" value="1"/>
</dbReference>
<comment type="similarity">
    <text evidence="1">Belongs to the LysR transcriptional regulatory family.</text>
</comment>
<name>A0A158CYB5_9BURK</name>
<dbReference type="PANTHER" id="PTHR30537">
    <property type="entry name" value="HTH-TYPE TRANSCRIPTIONAL REGULATOR"/>
    <property type="match status" value="1"/>
</dbReference>
<keyword evidence="4" id="KW-1185">Reference proteome</keyword>
<dbReference type="Pfam" id="PF03466">
    <property type="entry name" value="LysR_substrate"/>
    <property type="match status" value="1"/>
</dbReference>
<evidence type="ECO:0000313" key="3">
    <source>
        <dbReference type="EMBL" id="SAK87372.1"/>
    </source>
</evidence>
<evidence type="ECO:0000313" key="4">
    <source>
        <dbReference type="Proteomes" id="UP000054596"/>
    </source>
</evidence>
<reference evidence="3" key="1">
    <citation type="submission" date="2016-01" db="EMBL/GenBank/DDBJ databases">
        <authorList>
            <person name="Peeters C."/>
        </authorList>
    </citation>
    <scope>NUCLEOTIDE SEQUENCE [LARGE SCALE GENOMIC DNA]</scope>
    <source>
        <strain evidence="3">LMG 29325</strain>
    </source>
</reference>
<feature type="domain" description="LysR substrate-binding" evidence="2">
    <location>
        <begin position="32"/>
        <end position="106"/>
    </location>
</feature>
<protein>
    <submittedName>
        <fullName evidence="3">LysR family transcriptional regulator</fullName>
    </submittedName>
</protein>
<dbReference type="EMBL" id="FCOJ02000062">
    <property type="protein sequence ID" value="SAK87372.1"/>
    <property type="molecule type" value="Genomic_DNA"/>
</dbReference>
<accession>A0A158CYB5</accession>
<sequence length="120" mass="13129">MLTPEGRNLLERTQRLLREAEGIEQGVAAARAEPAGTLKVTAPLPVGVNILAPTLPAFCRQHPKGTVELRLSERYVDLIEEGVDVTIRVGEPGDTRLTARRLVPHQVRLNSLSPKCCSSR</sequence>
<dbReference type="OrthoDB" id="9110639at2"/>
<dbReference type="InterPro" id="IPR005119">
    <property type="entry name" value="LysR_subst-bd"/>
</dbReference>
<evidence type="ECO:0000259" key="2">
    <source>
        <dbReference type="Pfam" id="PF03466"/>
    </source>
</evidence>
<dbReference type="InterPro" id="IPR058163">
    <property type="entry name" value="LysR-type_TF_proteobact-type"/>
</dbReference>
<dbReference type="PANTHER" id="PTHR30537:SF5">
    <property type="entry name" value="HTH-TYPE TRANSCRIPTIONAL ACTIVATOR TTDR-RELATED"/>
    <property type="match status" value="1"/>
</dbReference>
<comment type="caution">
    <text evidence="3">The sequence shown here is derived from an EMBL/GenBank/DDBJ whole genome shotgun (WGS) entry which is preliminary data.</text>
</comment>
<gene>
    <name evidence="3" type="ORF">AWB82_05999</name>
</gene>
<evidence type="ECO:0000256" key="1">
    <source>
        <dbReference type="ARBA" id="ARBA00009437"/>
    </source>
</evidence>
<dbReference type="RefSeq" id="WP_086972975.1">
    <property type="nucleotide sequence ID" value="NZ_FCOJ02000062.1"/>
</dbReference>